<comment type="caution">
    <text evidence="1">The sequence shown here is derived from an EMBL/GenBank/DDBJ whole genome shotgun (WGS) entry which is preliminary data.</text>
</comment>
<gene>
    <name evidence="1" type="ORF">I4F81_012132</name>
</gene>
<organism evidence="1 2">
    <name type="scientific">Pyropia yezoensis</name>
    <name type="common">Susabi-nori</name>
    <name type="synonym">Porphyra yezoensis</name>
    <dbReference type="NCBI Taxonomy" id="2788"/>
    <lineage>
        <taxon>Eukaryota</taxon>
        <taxon>Rhodophyta</taxon>
        <taxon>Bangiophyceae</taxon>
        <taxon>Bangiales</taxon>
        <taxon>Bangiaceae</taxon>
        <taxon>Pyropia</taxon>
    </lineage>
</organism>
<accession>A0ACC3CHJ3</accession>
<sequence length="831" mass="85097">MAPSLRLAAAAVVAAVVGAAASGAAAPPCDMRFGGSLHTFDSCAPMGTAGMRMYWSMGANNVLTAMYTYPASLTATGWAAVSLVDSDYTFGLPPKVAVVGALKYDGSGAEAAVVALRGRGTGHGVSQLESELDGMLVKVYFHRQMPTPVMASTYVPMVWTAGMLPVTVPTLKARPWPGMGRFQPVVMGPQMMAPYQPRGFPGGMMPAPEQVVVPVPAPVMAPVGGPPMATPNPDCLIDYNGGPMQFRSCRTLAGDIGMRLLWQTNPANDTLIMLFTAVTPGWAAFSFSGADQLMLGNPNKLAVIGVTTEDGETTARVYSIAARTPAGVQPAEDAAIMGAYDNVSAERDGELIKVYFERPLSAVPGIGGPMTNAIWSIGEVAPSLTNLPGHTLAEAGIVNLFGVRVTPTPVPAPGPVGLPFLPPGGGAPTPAPVMVPVGGPPMATPNPDCLIDYNGGPMQFRSCRTLAGDIGMRLLWQTNPANDTLIMLFTAVTPGWAAFSFSGADQLMLGNPNKLAVIGVTTEDGETTARVYSIAARTPAGVQPAEDAAIMGAYDNVSAERDGELIKVYFERPLSAVPGIGGPMTNAIWSIGEVAPSLTNLPGHTLAEAGIVNLFGVRVTPMPSPAANGDDIGEAASGVADAVAACFPADATATLASGARVRMDELAIGDTVAVGGGRFSDVFAFTHADAAAVSTFVELTVAPIEDTCSAHARALRLTPGHYLSVNGRLAAAGTVVVGDVLVRADGSTGVVTAVATRPGRGLYNPQTLHGDILVDGVVASTYTTAVEPRLAAAALAPLRAAYALGGGWLGALLTGSSRLAGVLPGGPAVVY</sequence>
<keyword evidence="2" id="KW-1185">Reference proteome</keyword>
<evidence type="ECO:0000313" key="2">
    <source>
        <dbReference type="Proteomes" id="UP000798662"/>
    </source>
</evidence>
<dbReference type="Proteomes" id="UP000798662">
    <property type="component" value="Chromosome 3"/>
</dbReference>
<reference evidence="1" key="1">
    <citation type="submission" date="2019-11" db="EMBL/GenBank/DDBJ databases">
        <title>Nori genome reveals adaptations in red seaweeds to the harsh intertidal environment.</title>
        <authorList>
            <person name="Wang D."/>
            <person name="Mao Y."/>
        </authorList>
    </citation>
    <scope>NUCLEOTIDE SEQUENCE</scope>
    <source>
        <tissue evidence="1">Gametophyte</tissue>
    </source>
</reference>
<protein>
    <submittedName>
        <fullName evidence="1">Uncharacterized protein</fullName>
    </submittedName>
</protein>
<evidence type="ECO:0000313" key="1">
    <source>
        <dbReference type="EMBL" id="KAK1869662.1"/>
    </source>
</evidence>
<dbReference type="EMBL" id="CM020620">
    <property type="protein sequence ID" value="KAK1869662.1"/>
    <property type="molecule type" value="Genomic_DNA"/>
</dbReference>
<proteinExistence type="predicted"/>
<name>A0ACC3CHJ3_PYRYE</name>